<organism evidence="1 2">
    <name type="scientific">Collybia nuda</name>
    <dbReference type="NCBI Taxonomy" id="64659"/>
    <lineage>
        <taxon>Eukaryota</taxon>
        <taxon>Fungi</taxon>
        <taxon>Dikarya</taxon>
        <taxon>Basidiomycota</taxon>
        <taxon>Agaricomycotina</taxon>
        <taxon>Agaricomycetes</taxon>
        <taxon>Agaricomycetidae</taxon>
        <taxon>Agaricales</taxon>
        <taxon>Tricholomatineae</taxon>
        <taxon>Clitocybaceae</taxon>
        <taxon>Collybia</taxon>
    </lineage>
</organism>
<proteinExistence type="predicted"/>
<dbReference type="InterPro" id="IPR046521">
    <property type="entry name" value="DUF6698"/>
</dbReference>
<dbReference type="EMBL" id="MU150665">
    <property type="protein sequence ID" value="KAF9455460.1"/>
    <property type="molecule type" value="Genomic_DNA"/>
</dbReference>
<accession>A0A9P5XRA8</accession>
<dbReference type="OrthoDB" id="3220614at2759"/>
<evidence type="ECO:0000313" key="1">
    <source>
        <dbReference type="EMBL" id="KAF9455460.1"/>
    </source>
</evidence>
<comment type="caution">
    <text evidence="1">The sequence shown here is derived from an EMBL/GenBank/DDBJ whole genome shotgun (WGS) entry which is preliminary data.</text>
</comment>
<evidence type="ECO:0000313" key="2">
    <source>
        <dbReference type="Proteomes" id="UP000807353"/>
    </source>
</evidence>
<protein>
    <submittedName>
        <fullName evidence="1">Uncharacterized protein</fullName>
    </submittedName>
</protein>
<dbReference type="AlphaFoldDB" id="A0A9P5XRA8"/>
<reference evidence="1" key="1">
    <citation type="submission" date="2020-11" db="EMBL/GenBank/DDBJ databases">
        <authorList>
            <consortium name="DOE Joint Genome Institute"/>
            <person name="Ahrendt S."/>
            <person name="Riley R."/>
            <person name="Andreopoulos W."/>
            <person name="Labutti K."/>
            <person name="Pangilinan J."/>
            <person name="Ruiz-Duenas F.J."/>
            <person name="Barrasa J.M."/>
            <person name="Sanchez-Garcia M."/>
            <person name="Camarero S."/>
            <person name="Miyauchi S."/>
            <person name="Serrano A."/>
            <person name="Linde D."/>
            <person name="Babiker R."/>
            <person name="Drula E."/>
            <person name="Ayuso-Fernandez I."/>
            <person name="Pacheco R."/>
            <person name="Padilla G."/>
            <person name="Ferreira P."/>
            <person name="Barriuso J."/>
            <person name="Kellner H."/>
            <person name="Castanera R."/>
            <person name="Alfaro M."/>
            <person name="Ramirez L."/>
            <person name="Pisabarro A.G."/>
            <person name="Kuo A."/>
            <person name="Tritt A."/>
            <person name="Lipzen A."/>
            <person name="He G."/>
            <person name="Yan M."/>
            <person name="Ng V."/>
            <person name="Cullen D."/>
            <person name="Martin F."/>
            <person name="Rosso M.-N."/>
            <person name="Henrissat B."/>
            <person name="Hibbett D."/>
            <person name="Martinez A.T."/>
            <person name="Grigoriev I.V."/>
        </authorList>
    </citation>
    <scope>NUCLEOTIDE SEQUENCE</scope>
    <source>
        <strain evidence="1">CBS 247.69</strain>
    </source>
</reference>
<feature type="non-terminal residue" evidence="1">
    <location>
        <position position="1"/>
    </location>
</feature>
<name>A0A9P5XRA8_9AGAR</name>
<gene>
    <name evidence="1" type="ORF">BDZ94DRAFT_1230866</name>
</gene>
<keyword evidence="2" id="KW-1185">Reference proteome</keyword>
<sequence>MMKKLEDGRIPVSSFDFPAFLYPNGAVYDPEDIGDGLCRGPLVVRVWKHIFTSPSSATRSAPGAGRTKSCQAKMNNLTTVTPRTIAYAAMHARWLMCVQDDWRAEDGIFDKKKFFEATHELFNFDLDEKWCRETLAWWNK</sequence>
<dbReference type="Pfam" id="PF20414">
    <property type="entry name" value="DUF6698"/>
    <property type="match status" value="1"/>
</dbReference>
<dbReference type="Proteomes" id="UP000807353">
    <property type="component" value="Unassembled WGS sequence"/>
</dbReference>